<evidence type="ECO:0000256" key="2">
    <source>
        <dbReference type="SAM" id="SignalP"/>
    </source>
</evidence>
<feature type="domain" description="PepSY" evidence="3">
    <location>
        <begin position="42"/>
        <end position="103"/>
    </location>
</feature>
<dbReference type="Pfam" id="PF03413">
    <property type="entry name" value="PepSY"/>
    <property type="match status" value="1"/>
</dbReference>
<accession>A0A9X3EYC8</accession>
<proteinExistence type="predicted"/>
<comment type="caution">
    <text evidence="4">The sequence shown here is derived from an EMBL/GenBank/DDBJ whole genome shotgun (WGS) entry which is preliminary data.</text>
</comment>
<evidence type="ECO:0000259" key="3">
    <source>
        <dbReference type="Pfam" id="PF03413"/>
    </source>
</evidence>
<organism evidence="4 5">
    <name type="scientific">Nannocystis pusilla</name>
    <dbReference type="NCBI Taxonomy" id="889268"/>
    <lineage>
        <taxon>Bacteria</taxon>
        <taxon>Pseudomonadati</taxon>
        <taxon>Myxococcota</taxon>
        <taxon>Polyangia</taxon>
        <taxon>Nannocystales</taxon>
        <taxon>Nannocystaceae</taxon>
        <taxon>Nannocystis</taxon>
    </lineage>
</organism>
<protein>
    <submittedName>
        <fullName evidence="4">PepSY domain-containing protein</fullName>
    </submittedName>
</protein>
<sequence>MHTFVMSLVLSLAPACSHAATSANTSTAPAATASRDTAAKPKITAEAAQQTALKQVPGTVLASELEREHGRWIYSIEIQPTDRAQPRKEVEVDGDTGAILAVEDEDRDD</sequence>
<evidence type="ECO:0000256" key="1">
    <source>
        <dbReference type="SAM" id="MobiDB-lite"/>
    </source>
</evidence>
<dbReference type="Gene3D" id="3.10.450.40">
    <property type="match status" value="1"/>
</dbReference>
<dbReference type="RefSeq" id="WP_267775014.1">
    <property type="nucleotide sequence ID" value="NZ_JAPNKE010000002.1"/>
</dbReference>
<gene>
    <name evidence="4" type="ORF">OV079_40365</name>
</gene>
<reference evidence="4" key="1">
    <citation type="submission" date="2022-11" db="EMBL/GenBank/DDBJ databases">
        <title>Minimal conservation of predation-associated metabolite biosynthetic gene clusters underscores biosynthetic potential of Myxococcota including descriptions for ten novel species: Archangium lansinium sp. nov., Myxococcus landrumus sp. nov., Nannocystis bai.</title>
        <authorList>
            <person name="Ahearne A."/>
            <person name="Stevens C."/>
            <person name="Phillips K."/>
        </authorList>
    </citation>
    <scope>NUCLEOTIDE SEQUENCE</scope>
    <source>
        <strain evidence="4">Na p29</strain>
    </source>
</reference>
<evidence type="ECO:0000313" key="4">
    <source>
        <dbReference type="EMBL" id="MCY1011715.1"/>
    </source>
</evidence>
<dbReference type="Proteomes" id="UP001150924">
    <property type="component" value="Unassembled WGS sequence"/>
</dbReference>
<feature type="signal peptide" evidence="2">
    <location>
        <begin position="1"/>
        <end position="19"/>
    </location>
</feature>
<dbReference type="AlphaFoldDB" id="A0A9X3EYC8"/>
<keyword evidence="5" id="KW-1185">Reference proteome</keyword>
<evidence type="ECO:0000313" key="5">
    <source>
        <dbReference type="Proteomes" id="UP001150924"/>
    </source>
</evidence>
<name>A0A9X3EYC8_9BACT</name>
<feature type="compositionally biased region" description="Low complexity" evidence="1">
    <location>
        <begin position="20"/>
        <end position="36"/>
    </location>
</feature>
<feature type="chain" id="PRO_5040780219" evidence="2">
    <location>
        <begin position="20"/>
        <end position="109"/>
    </location>
</feature>
<dbReference type="InterPro" id="IPR025711">
    <property type="entry name" value="PepSY"/>
</dbReference>
<keyword evidence="2" id="KW-0732">Signal</keyword>
<feature type="region of interest" description="Disordered" evidence="1">
    <location>
        <begin position="20"/>
        <end position="39"/>
    </location>
</feature>
<dbReference type="EMBL" id="JAPNKE010000002">
    <property type="protein sequence ID" value="MCY1011715.1"/>
    <property type="molecule type" value="Genomic_DNA"/>
</dbReference>